<evidence type="ECO:0000313" key="2">
    <source>
        <dbReference type="Proteomes" id="UP000823886"/>
    </source>
</evidence>
<dbReference type="Gene3D" id="2.40.50.480">
    <property type="match status" value="1"/>
</dbReference>
<evidence type="ECO:0000313" key="1">
    <source>
        <dbReference type="EMBL" id="HJC62084.1"/>
    </source>
</evidence>
<proteinExistence type="predicted"/>
<gene>
    <name evidence="1" type="ORF">H9753_00505</name>
</gene>
<dbReference type="PANTHER" id="PTHR36433">
    <property type="entry name" value="HYPOTHETICAL CYTOSOLIC PROTEIN"/>
    <property type="match status" value="1"/>
</dbReference>
<dbReference type="AlphaFoldDB" id="A0A9D2PJF2"/>
<name>A0A9D2PJF2_9FIRM</name>
<reference evidence="1" key="1">
    <citation type="journal article" date="2021" name="PeerJ">
        <title>Extensive microbial diversity within the chicken gut microbiome revealed by metagenomics and culture.</title>
        <authorList>
            <person name="Gilroy R."/>
            <person name="Ravi A."/>
            <person name="Getino M."/>
            <person name="Pursley I."/>
            <person name="Horton D.L."/>
            <person name="Alikhan N.F."/>
            <person name="Baker D."/>
            <person name="Gharbi K."/>
            <person name="Hall N."/>
            <person name="Watson M."/>
            <person name="Adriaenssens E.M."/>
            <person name="Foster-Nyarko E."/>
            <person name="Jarju S."/>
            <person name="Secka A."/>
            <person name="Antonio M."/>
            <person name="Oren A."/>
            <person name="Chaudhuri R.R."/>
            <person name="La Ragione R."/>
            <person name="Hildebrand F."/>
            <person name="Pallen M.J."/>
        </authorList>
    </citation>
    <scope>NUCLEOTIDE SEQUENCE</scope>
    <source>
        <strain evidence="1">ChiBcec2-3848</strain>
    </source>
</reference>
<organism evidence="1 2">
    <name type="scientific">Candidatus Blautia merdavium</name>
    <dbReference type="NCBI Taxonomy" id="2838494"/>
    <lineage>
        <taxon>Bacteria</taxon>
        <taxon>Bacillati</taxon>
        <taxon>Bacillota</taxon>
        <taxon>Clostridia</taxon>
        <taxon>Lachnospirales</taxon>
        <taxon>Lachnospiraceae</taxon>
        <taxon>Blautia</taxon>
    </lineage>
</organism>
<accession>A0A9D2PJF2</accession>
<comment type="caution">
    <text evidence="1">The sequence shown here is derived from an EMBL/GenBank/DDBJ whole genome shotgun (WGS) entry which is preliminary data.</text>
</comment>
<dbReference type="PANTHER" id="PTHR36433:SF2">
    <property type="entry name" value="YXEA FAMILY PROTEIN"/>
    <property type="match status" value="1"/>
</dbReference>
<dbReference type="SUPFAM" id="SSF159121">
    <property type="entry name" value="BC4932-like"/>
    <property type="match status" value="1"/>
</dbReference>
<sequence length="113" mass="13074">MKTKKIMISIFAVILIMLCVGGAFLAAQNEEYYTQIDNDNVQEIAPHGDMNYKYTLPAYDSEGNEKELKFETSRVLKEDAFICLKVNLIRGVVEWEEVEYTEMPGEVQKYYSE</sequence>
<reference evidence="1" key="2">
    <citation type="submission" date="2021-04" db="EMBL/GenBank/DDBJ databases">
        <authorList>
            <person name="Gilroy R."/>
        </authorList>
    </citation>
    <scope>NUCLEOTIDE SEQUENCE</scope>
    <source>
        <strain evidence="1">ChiBcec2-3848</strain>
    </source>
</reference>
<dbReference type="Pfam" id="PF06486">
    <property type="entry name" value="DUF1093"/>
    <property type="match status" value="1"/>
</dbReference>
<dbReference type="InterPro" id="IPR036166">
    <property type="entry name" value="YxeA-like_sf"/>
</dbReference>
<dbReference type="EMBL" id="DWVZ01000007">
    <property type="protein sequence ID" value="HJC62084.1"/>
    <property type="molecule type" value="Genomic_DNA"/>
</dbReference>
<dbReference type="InterPro" id="IPR006542">
    <property type="entry name" value="DUF1093"/>
</dbReference>
<protein>
    <submittedName>
        <fullName evidence="1">YxeA family protein</fullName>
    </submittedName>
</protein>
<dbReference type="NCBIfam" id="TIGR01655">
    <property type="entry name" value="yxeA_fam"/>
    <property type="match status" value="1"/>
</dbReference>
<dbReference type="Proteomes" id="UP000823886">
    <property type="component" value="Unassembled WGS sequence"/>
</dbReference>